<keyword evidence="1" id="KW-0812">Transmembrane</keyword>
<keyword evidence="3" id="KW-1185">Reference proteome</keyword>
<feature type="transmembrane region" description="Helical" evidence="1">
    <location>
        <begin position="57"/>
        <end position="77"/>
    </location>
</feature>
<name>A0ABU9WY94_9MICC</name>
<accession>A0ABU9WY94</accession>
<sequence>MSEHNPGRDTQPHAPGVPDTSTVGWGTVVWGAVIVALAALLLVADAGWLVVDPRTAAITFLVVLGVGLMVGGGLASLRRRGPRQS</sequence>
<keyword evidence="1" id="KW-1133">Transmembrane helix</keyword>
<dbReference type="RefSeq" id="WP_345884022.1">
    <property type="nucleotide sequence ID" value="NZ_JBDFRB010000004.1"/>
</dbReference>
<comment type="caution">
    <text evidence="2">The sequence shown here is derived from an EMBL/GenBank/DDBJ whole genome shotgun (WGS) entry which is preliminary data.</text>
</comment>
<organism evidence="2 3">
    <name type="scientific">Sinomonas halotolerans</name>
    <dbReference type="NCBI Taxonomy" id="1644133"/>
    <lineage>
        <taxon>Bacteria</taxon>
        <taxon>Bacillati</taxon>
        <taxon>Actinomycetota</taxon>
        <taxon>Actinomycetes</taxon>
        <taxon>Micrococcales</taxon>
        <taxon>Micrococcaceae</taxon>
        <taxon>Sinomonas</taxon>
    </lineage>
</organism>
<evidence type="ECO:0000256" key="1">
    <source>
        <dbReference type="SAM" id="Phobius"/>
    </source>
</evidence>
<evidence type="ECO:0008006" key="4">
    <source>
        <dbReference type="Google" id="ProtNLM"/>
    </source>
</evidence>
<reference evidence="2 3" key="1">
    <citation type="submission" date="2024-05" db="EMBL/GenBank/DDBJ databases">
        <title>Sinomonas sp. nov., isolated from a waste landfill.</title>
        <authorList>
            <person name="Zhao Y."/>
        </authorList>
    </citation>
    <scope>NUCLEOTIDE SEQUENCE [LARGE SCALE GENOMIC DNA]</scope>
    <source>
        <strain evidence="2 3">CCTCC AB2014300</strain>
    </source>
</reference>
<gene>
    <name evidence="2" type="ORF">ABCQ75_06400</name>
</gene>
<protein>
    <recommendedName>
        <fullName evidence="4">DUF2530 domain-containing protein</fullName>
    </recommendedName>
</protein>
<evidence type="ECO:0000313" key="2">
    <source>
        <dbReference type="EMBL" id="MEN2744168.1"/>
    </source>
</evidence>
<keyword evidence="1" id="KW-0472">Membrane</keyword>
<evidence type="ECO:0000313" key="3">
    <source>
        <dbReference type="Proteomes" id="UP001422074"/>
    </source>
</evidence>
<dbReference type="Proteomes" id="UP001422074">
    <property type="component" value="Unassembled WGS sequence"/>
</dbReference>
<proteinExistence type="predicted"/>
<dbReference type="EMBL" id="JBDFRB010000004">
    <property type="protein sequence ID" value="MEN2744168.1"/>
    <property type="molecule type" value="Genomic_DNA"/>
</dbReference>
<feature type="transmembrane region" description="Helical" evidence="1">
    <location>
        <begin position="28"/>
        <end position="51"/>
    </location>
</feature>